<evidence type="ECO:0000313" key="2">
    <source>
        <dbReference type="EMBL" id="GMJ13638.1"/>
    </source>
</evidence>
<feature type="region of interest" description="Disordered" evidence="1">
    <location>
        <begin position="59"/>
        <end position="83"/>
    </location>
</feature>
<comment type="caution">
    <text evidence="2">The sequence shown here is derived from an EMBL/GenBank/DDBJ whole genome shotgun (WGS) entry which is preliminary data.</text>
</comment>
<accession>A0A9W7JFE8</accession>
<gene>
    <name evidence="2" type="ORF">HRI_005033000</name>
</gene>
<evidence type="ECO:0000313" key="3">
    <source>
        <dbReference type="Proteomes" id="UP001165190"/>
    </source>
</evidence>
<dbReference type="PANTHER" id="PTHR38224">
    <property type="entry name" value="PHLOEM SPECIFIC PROTEIN"/>
    <property type="match status" value="1"/>
</dbReference>
<protein>
    <submittedName>
        <fullName evidence="2">Uncharacterized protein</fullName>
    </submittedName>
</protein>
<name>A0A9W7JFE8_HIBTR</name>
<dbReference type="EMBL" id="BSYR01000065">
    <property type="protein sequence ID" value="GMJ13638.1"/>
    <property type="molecule type" value="Genomic_DNA"/>
</dbReference>
<organism evidence="2 3">
    <name type="scientific">Hibiscus trionum</name>
    <name type="common">Flower of an hour</name>
    <dbReference type="NCBI Taxonomy" id="183268"/>
    <lineage>
        <taxon>Eukaryota</taxon>
        <taxon>Viridiplantae</taxon>
        <taxon>Streptophyta</taxon>
        <taxon>Embryophyta</taxon>
        <taxon>Tracheophyta</taxon>
        <taxon>Spermatophyta</taxon>
        <taxon>Magnoliopsida</taxon>
        <taxon>eudicotyledons</taxon>
        <taxon>Gunneridae</taxon>
        <taxon>Pentapetalae</taxon>
        <taxon>rosids</taxon>
        <taxon>malvids</taxon>
        <taxon>Malvales</taxon>
        <taxon>Malvaceae</taxon>
        <taxon>Malvoideae</taxon>
        <taxon>Hibiscus</taxon>
    </lineage>
</organism>
<dbReference type="PANTHER" id="PTHR38224:SF1">
    <property type="entry name" value="PHLOEM SPECIFIC PROTEIN"/>
    <property type="match status" value="1"/>
</dbReference>
<dbReference type="Proteomes" id="UP001165190">
    <property type="component" value="Unassembled WGS sequence"/>
</dbReference>
<dbReference type="AlphaFoldDB" id="A0A9W7JFE8"/>
<evidence type="ECO:0000256" key="1">
    <source>
        <dbReference type="SAM" id="MobiDB-lite"/>
    </source>
</evidence>
<sequence length="112" mass="12754">MQPTMGKSVGYFPRQNSGWDTTSQDYQAHLSRMERLPTIIPGASQYPNVHRAFNNKAAVPEEDLQSSSAKSQKKVRVVDPADEPTLDAEADGYIQQKHKGFELFKWKTFKMH</sequence>
<feature type="region of interest" description="Disordered" evidence="1">
    <location>
        <begin position="1"/>
        <end position="23"/>
    </location>
</feature>
<reference evidence="2" key="1">
    <citation type="submission" date="2023-05" db="EMBL/GenBank/DDBJ databases">
        <title>Genome and transcriptome analyses reveal genes involved in the formation of fine ridges on petal epidermal cells in Hibiscus trionum.</title>
        <authorList>
            <person name="Koshimizu S."/>
            <person name="Masuda S."/>
            <person name="Ishii T."/>
            <person name="Shirasu K."/>
            <person name="Hoshino A."/>
            <person name="Arita M."/>
        </authorList>
    </citation>
    <scope>NUCLEOTIDE SEQUENCE</scope>
    <source>
        <strain evidence="2">Hamamatsu line</strain>
    </source>
</reference>
<dbReference type="OrthoDB" id="1246837at2759"/>
<proteinExistence type="predicted"/>
<keyword evidence="3" id="KW-1185">Reference proteome</keyword>
<feature type="compositionally biased region" description="Polar residues" evidence="1">
    <location>
        <begin position="14"/>
        <end position="23"/>
    </location>
</feature>